<organism evidence="2 3">
    <name type="scientific">Tricholomella constricta</name>
    <dbReference type="NCBI Taxonomy" id="117010"/>
    <lineage>
        <taxon>Eukaryota</taxon>
        <taxon>Fungi</taxon>
        <taxon>Dikarya</taxon>
        <taxon>Basidiomycota</taxon>
        <taxon>Agaricomycotina</taxon>
        <taxon>Agaricomycetes</taxon>
        <taxon>Agaricomycetidae</taxon>
        <taxon>Agaricales</taxon>
        <taxon>Tricholomatineae</taxon>
        <taxon>Lyophyllaceae</taxon>
        <taxon>Tricholomella</taxon>
    </lineage>
</organism>
<dbReference type="Proteomes" id="UP000565441">
    <property type="component" value="Unassembled WGS sequence"/>
</dbReference>
<name>A0A8H5M5G7_9AGAR</name>
<sequence>MSPISARIKAMFDGFPKRKQPTPVLTSPLSSPIDEAPPSPVTSTRTNTSTSSETMYSNASPWRRSHDRATNRQPTMPSSFVLKIPIAPGYCF</sequence>
<keyword evidence="3" id="KW-1185">Reference proteome</keyword>
<accession>A0A8H5M5G7</accession>
<dbReference type="EMBL" id="JAACJP010000009">
    <property type="protein sequence ID" value="KAF5381965.1"/>
    <property type="molecule type" value="Genomic_DNA"/>
</dbReference>
<reference evidence="2 3" key="1">
    <citation type="journal article" date="2020" name="ISME J.">
        <title>Uncovering the hidden diversity of litter-decomposition mechanisms in mushroom-forming fungi.</title>
        <authorList>
            <person name="Floudas D."/>
            <person name="Bentzer J."/>
            <person name="Ahren D."/>
            <person name="Johansson T."/>
            <person name="Persson P."/>
            <person name="Tunlid A."/>
        </authorList>
    </citation>
    <scope>NUCLEOTIDE SEQUENCE [LARGE SCALE GENOMIC DNA]</scope>
    <source>
        <strain evidence="2 3">CBS 661.87</strain>
    </source>
</reference>
<feature type="compositionally biased region" description="Low complexity" evidence="1">
    <location>
        <begin position="41"/>
        <end position="54"/>
    </location>
</feature>
<comment type="caution">
    <text evidence="2">The sequence shown here is derived from an EMBL/GenBank/DDBJ whole genome shotgun (WGS) entry which is preliminary data.</text>
</comment>
<proteinExistence type="predicted"/>
<feature type="compositionally biased region" description="Low complexity" evidence="1">
    <location>
        <begin position="21"/>
        <end position="32"/>
    </location>
</feature>
<gene>
    <name evidence="2" type="ORF">D9615_004270</name>
</gene>
<dbReference type="AlphaFoldDB" id="A0A8H5M5G7"/>
<dbReference type="OrthoDB" id="10580670at2759"/>
<evidence type="ECO:0000313" key="2">
    <source>
        <dbReference type="EMBL" id="KAF5381965.1"/>
    </source>
</evidence>
<feature type="region of interest" description="Disordered" evidence="1">
    <location>
        <begin position="12"/>
        <end position="76"/>
    </location>
</feature>
<evidence type="ECO:0000313" key="3">
    <source>
        <dbReference type="Proteomes" id="UP000565441"/>
    </source>
</evidence>
<protein>
    <submittedName>
        <fullName evidence="2">Uncharacterized protein</fullName>
    </submittedName>
</protein>
<evidence type="ECO:0000256" key="1">
    <source>
        <dbReference type="SAM" id="MobiDB-lite"/>
    </source>
</evidence>